<protein>
    <submittedName>
        <fullName evidence="1">Uncharacterized protein</fullName>
    </submittedName>
</protein>
<reference evidence="1" key="2">
    <citation type="journal article" date="2015" name="Data Brief">
        <title>Shoot transcriptome of the giant reed, Arundo donax.</title>
        <authorList>
            <person name="Barrero R.A."/>
            <person name="Guerrero F.D."/>
            <person name="Moolhuijzen P."/>
            <person name="Goolsby J.A."/>
            <person name="Tidwell J."/>
            <person name="Bellgard S.E."/>
            <person name="Bellgard M.I."/>
        </authorList>
    </citation>
    <scope>NUCLEOTIDE SEQUENCE</scope>
    <source>
        <tissue evidence="1">Shoot tissue taken approximately 20 cm above the soil surface</tissue>
    </source>
</reference>
<accession>A0A0A9ADT4</accession>
<dbReference type="EMBL" id="GBRH01248604">
    <property type="protein sequence ID" value="JAD49291.1"/>
    <property type="molecule type" value="Transcribed_RNA"/>
</dbReference>
<dbReference type="AlphaFoldDB" id="A0A0A9ADT4"/>
<sequence length="61" mass="7019">MLLVRRIYCEVYYVGLAAICCAIWKCRTKAFSVNKVICEVFFALVLVPDGNSKRTRLSNSW</sequence>
<name>A0A0A9ADT4_ARUDO</name>
<evidence type="ECO:0000313" key="1">
    <source>
        <dbReference type="EMBL" id="JAD49291.1"/>
    </source>
</evidence>
<reference evidence="1" key="1">
    <citation type="submission" date="2014-09" db="EMBL/GenBank/DDBJ databases">
        <authorList>
            <person name="Magalhaes I.L.F."/>
            <person name="Oliveira U."/>
            <person name="Santos F.R."/>
            <person name="Vidigal T.H.D.A."/>
            <person name="Brescovit A.D."/>
            <person name="Santos A.J."/>
        </authorList>
    </citation>
    <scope>NUCLEOTIDE SEQUENCE</scope>
    <source>
        <tissue evidence="1">Shoot tissue taken approximately 20 cm above the soil surface</tissue>
    </source>
</reference>
<proteinExistence type="predicted"/>
<organism evidence="1">
    <name type="scientific">Arundo donax</name>
    <name type="common">Giant reed</name>
    <name type="synonym">Donax arundinaceus</name>
    <dbReference type="NCBI Taxonomy" id="35708"/>
    <lineage>
        <taxon>Eukaryota</taxon>
        <taxon>Viridiplantae</taxon>
        <taxon>Streptophyta</taxon>
        <taxon>Embryophyta</taxon>
        <taxon>Tracheophyta</taxon>
        <taxon>Spermatophyta</taxon>
        <taxon>Magnoliopsida</taxon>
        <taxon>Liliopsida</taxon>
        <taxon>Poales</taxon>
        <taxon>Poaceae</taxon>
        <taxon>PACMAD clade</taxon>
        <taxon>Arundinoideae</taxon>
        <taxon>Arundineae</taxon>
        <taxon>Arundo</taxon>
    </lineage>
</organism>